<keyword evidence="2" id="KW-1185">Reference proteome</keyword>
<sequence length="407" mass="46868">MDKDLFLRALYTMAQHGTAPAEGCKYFGVGYENVFEAIRQKYFYEQFGRNICAQKFVVGPYGSGKTHFLRHLMEIARDENCVTSEIALNRDIDFSDKLLIYSEVVRNMKAPLQQNEGLSEFLRYTLDNMINDTKNSQYLKERFLRDINDGSFKSREFGKVIKLAIISYLNWDISTFDLCCDYLLGNISDSKLCRELGISKVTKSAQNKRAEDMLFSLFQFVYYIGYRGIIVGFDEAEQSFNVDRKKLAKIFSTLRSLLDAIVNLKDASALIVYAMTNDVYEEMNKYPALQQRLSSPYEKDFFSGNVLAPVIDLTRLDSIDLSKKIAMKISDVFYETFKDQINISKNEILRKADEISEEIIKKGVSSSNKREITKAVCTYLLEILEEGDIDYGNLGKIYTQNIYEDEV</sequence>
<reference evidence="1 2" key="1">
    <citation type="submission" date="2018-12" db="EMBL/GenBank/DDBJ databases">
        <title>Genome sequence from the cellulolytic species, Caldicellulosiruptor changbaiensis.</title>
        <authorList>
            <person name="Blumer-Schuette S.E."/>
            <person name="Mendoza C."/>
        </authorList>
    </citation>
    <scope>NUCLEOTIDE SEQUENCE [LARGE SCALE GENOMIC DNA]</scope>
    <source>
        <strain evidence="1 2">CBS-Z</strain>
    </source>
</reference>
<evidence type="ECO:0008006" key="3">
    <source>
        <dbReference type="Google" id="ProtNLM"/>
    </source>
</evidence>
<dbReference type="AlphaFoldDB" id="A0A3T0D681"/>
<dbReference type="KEGG" id="ccha:ELD05_07970"/>
<dbReference type="SUPFAM" id="SSF52540">
    <property type="entry name" value="P-loop containing nucleoside triphosphate hydrolases"/>
    <property type="match status" value="1"/>
</dbReference>
<gene>
    <name evidence="1" type="ORF">ELD05_07970</name>
</gene>
<protein>
    <recommendedName>
        <fullName evidence="3">ATP-binding protein</fullName>
    </recommendedName>
</protein>
<dbReference type="InterPro" id="IPR027417">
    <property type="entry name" value="P-loop_NTPase"/>
</dbReference>
<organism evidence="1 2">
    <name type="scientific">Caldicellulosiruptor changbaiensis</name>
    <dbReference type="NCBI Taxonomy" id="1222016"/>
    <lineage>
        <taxon>Bacteria</taxon>
        <taxon>Bacillati</taxon>
        <taxon>Bacillota</taxon>
        <taxon>Bacillota incertae sedis</taxon>
        <taxon>Caldicellulosiruptorales</taxon>
        <taxon>Caldicellulosiruptoraceae</taxon>
        <taxon>Caldicellulosiruptor</taxon>
    </lineage>
</organism>
<dbReference type="RefSeq" id="WP_127352006.1">
    <property type="nucleotide sequence ID" value="NZ_CP034791.1"/>
</dbReference>
<dbReference type="Pfam" id="PF10923">
    <property type="entry name" value="BrxC_BrxD"/>
    <property type="match status" value="1"/>
</dbReference>
<evidence type="ECO:0000313" key="2">
    <source>
        <dbReference type="Proteomes" id="UP000282930"/>
    </source>
</evidence>
<accession>A0A3T0D681</accession>
<dbReference type="EMBL" id="CP034791">
    <property type="protein sequence ID" value="AZT90585.1"/>
    <property type="molecule type" value="Genomic_DNA"/>
</dbReference>
<name>A0A3T0D681_9FIRM</name>
<proteinExistence type="predicted"/>
<dbReference type="InterPro" id="IPR021228">
    <property type="entry name" value="BrxD"/>
</dbReference>
<evidence type="ECO:0000313" key="1">
    <source>
        <dbReference type="EMBL" id="AZT90585.1"/>
    </source>
</evidence>
<dbReference type="Proteomes" id="UP000282930">
    <property type="component" value="Chromosome"/>
</dbReference>